<dbReference type="AlphaFoldDB" id="A0AAV4Y3Y8"/>
<gene>
    <name evidence="2" type="ORF">CEXT_255091</name>
</gene>
<evidence type="ECO:0000313" key="2">
    <source>
        <dbReference type="EMBL" id="GIZ00666.1"/>
    </source>
</evidence>
<sequence>MTLDFSLQIMFQQDHKGSSIVEGELALSYEWREAYKHLNKFRLLVTMTQKTVDNGSNRTTKQVQWWWGSSQMSSRSYNSALLKSCPHGLSDPNRSRPNTLKRYLAAGGRHK</sequence>
<dbReference type="Proteomes" id="UP001054945">
    <property type="component" value="Unassembled WGS sequence"/>
</dbReference>
<reference evidence="2 3" key="1">
    <citation type="submission" date="2021-06" db="EMBL/GenBank/DDBJ databases">
        <title>Caerostris extrusa draft genome.</title>
        <authorList>
            <person name="Kono N."/>
            <person name="Arakawa K."/>
        </authorList>
    </citation>
    <scope>NUCLEOTIDE SEQUENCE [LARGE SCALE GENOMIC DNA]</scope>
</reference>
<proteinExistence type="predicted"/>
<name>A0AAV4Y3Y8_CAEEX</name>
<evidence type="ECO:0000313" key="3">
    <source>
        <dbReference type="Proteomes" id="UP001054945"/>
    </source>
</evidence>
<organism evidence="2 3">
    <name type="scientific">Caerostris extrusa</name>
    <name type="common">Bark spider</name>
    <name type="synonym">Caerostris bankana</name>
    <dbReference type="NCBI Taxonomy" id="172846"/>
    <lineage>
        <taxon>Eukaryota</taxon>
        <taxon>Metazoa</taxon>
        <taxon>Ecdysozoa</taxon>
        <taxon>Arthropoda</taxon>
        <taxon>Chelicerata</taxon>
        <taxon>Arachnida</taxon>
        <taxon>Araneae</taxon>
        <taxon>Araneomorphae</taxon>
        <taxon>Entelegynae</taxon>
        <taxon>Araneoidea</taxon>
        <taxon>Araneidae</taxon>
        <taxon>Caerostris</taxon>
    </lineage>
</organism>
<evidence type="ECO:0000256" key="1">
    <source>
        <dbReference type="SAM" id="MobiDB-lite"/>
    </source>
</evidence>
<feature type="region of interest" description="Disordered" evidence="1">
    <location>
        <begin position="86"/>
        <end position="111"/>
    </location>
</feature>
<protein>
    <submittedName>
        <fullName evidence="2">Uncharacterized protein</fullName>
    </submittedName>
</protein>
<comment type="caution">
    <text evidence="2">The sequence shown here is derived from an EMBL/GenBank/DDBJ whole genome shotgun (WGS) entry which is preliminary data.</text>
</comment>
<accession>A0AAV4Y3Y8</accession>
<dbReference type="EMBL" id="BPLR01001190">
    <property type="protein sequence ID" value="GIZ00666.1"/>
    <property type="molecule type" value="Genomic_DNA"/>
</dbReference>
<keyword evidence="3" id="KW-1185">Reference proteome</keyword>